<dbReference type="Pfam" id="PF00850">
    <property type="entry name" value="Hist_deacetyl"/>
    <property type="match status" value="1"/>
</dbReference>
<sequence>MTMSKPAFYFDEKTLWFTAGLSALVQPVGGWVQPPASGGHADSPDPKRRLKSLMDVSGLTQAFDVKTAAPLSEAELQRIHPKSYLEAFKALSDAGGGALHPTAPFSGGSYEIAALSAGLVSRAVLDVAEGACQRAYAISRPSGHHCLPDTPMGFCMFANVAIAVRAAQEAGIGRIAVLDWDVHHGNGTEACFYDDPNVLTISMHQEACFPPGVSGAVAATGEGAGIGANVNIPIWPGAGHAAYLYAFDHIIAPSITEFAPEMIIVVNGLDANGVDPLARMLAHSETFRAMTKGVIALSEALCDGRLVIVQEGGYAESYVPFCALAVLEELSATRTQVEDPFLDLLIEQQPSTEAVTAQIAALARHPRHVP</sequence>
<evidence type="ECO:0000259" key="2">
    <source>
        <dbReference type="Pfam" id="PF00850"/>
    </source>
</evidence>
<evidence type="ECO:0000256" key="1">
    <source>
        <dbReference type="ARBA" id="ARBA00005947"/>
    </source>
</evidence>
<dbReference type="SUPFAM" id="SSF52768">
    <property type="entry name" value="Arginase/deacetylase"/>
    <property type="match status" value="1"/>
</dbReference>
<dbReference type="PANTHER" id="PTHR10625:SF10">
    <property type="entry name" value="HISTONE DEACETYLASE HDAC1"/>
    <property type="match status" value="1"/>
</dbReference>
<gene>
    <name evidence="3" type="ORF">SAMN04488117_11937</name>
</gene>
<comment type="similarity">
    <text evidence="1">Belongs to the histone deacetylase family.</text>
</comment>
<proteinExistence type="inferred from homology"/>
<dbReference type="InterPro" id="IPR037138">
    <property type="entry name" value="His_deacetylse_dom_sf"/>
</dbReference>
<dbReference type="CDD" id="cd09996">
    <property type="entry name" value="HDAC_classII_1"/>
    <property type="match status" value="1"/>
</dbReference>
<dbReference type="PRINTS" id="PR01270">
    <property type="entry name" value="HDASUPER"/>
</dbReference>
<dbReference type="GO" id="GO:0040029">
    <property type="term" value="P:epigenetic regulation of gene expression"/>
    <property type="evidence" value="ECO:0007669"/>
    <property type="project" value="TreeGrafter"/>
</dbReference>
<dbReference type="AlphaFoldDB" id="A0A1G7U079"/>
<dbReference type="InterPro" id="IPR023801">
    <property type="entry name" value="His_deacetylse_dom"/>
</dbReference>
<name>A0A1G7U079_9RHOB</name>
<dbReference type="InterPro" id="IPR023696">
    <property type="entry name" value="Ureohydrolase_dom_sf"/>
</dbReference>
<dbReference type="Gene3D" id="3.40.800.20">
    <property type="entry name" value="Histone deacetylase domain"/>
    <property type="match status" value="1"/>
</dbReference>
<feature type="domain" description="Histone deacetylase" evidence="2">
    <location>
        <begin position="46"/>
        <end position="329"/>
    </location>
</feature>
<evidence type="ECO:0000313" key="3">
    <source>
        <dbReference type="EMBL" id="SDG40943.1"/>
    </source>
</evidence>
<reference evidence="3 4" key="1">
    <citation type="submission" date="2016-10" db="EMBL/GenBank/DDBJ databases">
        <authorList>
            <person name="de Groot N.N."/>
        </authorList>
    </citation>
    <scope>NUCLEOTIDE SEQUENCE [LARGE SCALE GENOMIC DNA]</scope>
    <source>
        <strain evidence="3 4">DSM 27375</strain>
    </source>
</reference>
<evidence type="ECO:0000313" key="4">
    <source>
        <dbReference type="Proteomes" id="UP000182284"/>
    </source>
</evidence>
<accession>A0A1G7U079</accession>
<dbReference type="InterPro" id="IPR000286">
    <property type="entry name" value="HDACs"/>
</dbReference>
<organism evidence="3 4">
    <name type="scientific">Celeribacter baekdonensis</name>
    <dbReference type="NCBI Taxonomy" id="875171"/>
    <lineage>
        <taxon>Bacteria</taxon>
        <taxon>Pseudomonadati</taxon>
        <taxon>Pseudomonadota</taxon>
        <taxon>Alphaproteobacteria</taxon>
        <taxon>Rhodobacterales</taxon>
        <taxon>Roseobacteraceae</taxon>
        <taxon>Celeribacter</taxon>
    </lineage>
</organism>
<protein>
    <submittedName>
        <fullName evidence="3">Acetoin utilization deacetylase AcuC</fullName>
    </submittedName>
</protein>
<dbReference type="PANTHER" id="PTHR10625">
    <property type="entry name" value="HISTONE DEACETYLASE HDAC1-RELATED"/>
    <property type="match status" value="1"/>
</dbReference>
<dbReference type="EMBL" id="FNBL01000019">
    <property type="protein sequence ID" value="SDG40943.1"/>
    <property type="molecule type" value="Genomic_DNA"/>
</dbReference>
<dbReference type="GO" id="GO:0004407">
    <property type="term" value="F:histone deacetylase activity"/>
    <property type="evidence" value="ECO:0007669"/>
    <property type="project" value="TreeGrafter"/>
</dbReference>
<dbReference type="Proteomes" id="UP000182284">
    <property type="component" value="Unassembled WGS sequence"/>
</dbReference>
<dbReference type="RefSeq" id="WP_245708082.1">
    <property type="nucleotide sequence ID" value="NZ_FNBL01000019.1"/>
</dbReference>